<gene>
    <name evidence="2" type="primary">LOC139355067</name>
</gene>
<organism evidence="1 2">
    <name type="scientific">Drosophila suzukii</name>
    <name type="common">Spotted-wing drosophila fruit fly</name>
    <dbReference type="NCBI Taxonomy" id="28584"/>
    <lineage>
        <taxon>Eukaryota</taxon>
        <taxon>Metazoa</taxon>
        <taxon>Ecdysozoa</taxon>
        <taxon>Arthropoda</taxon>
        <taxon>Hexapoda</taxon>
        <taxon>Insecta</taxon>
        <taxon>Pterygota</taxon>
        <taxon>Neoptera</taxon>
        <taxon>Endopterygota</taxon>
        <taxon>Diptera</taxon>
        <taxon>Brachycera</taxon>
        <taxon>Muscomorpha</taxon>
        <taxon>Ephydroidea</taxon>
        <taxon>Drosophilidae</taxon>
        <taxon>Drosophila</taxon>
        <taxon>Sophophora</taxon>
    </lineage>
</organism>
<dbReference type="GeneID" id="139355067"/>
<proteinExistence type="predicted"/>
<evidence type="ECO:0000313" key="1">
    <source>
        <dbReference type="Proteomes" id="UP001652628"/>
    </source>
</evidence>
<accession>A0ABM4TZQ6</accession>
<protein>
    <submittedName>
        <fullName evidence="2">Uncharacterized protein</fullName>
    </submittedName>
</protein>
<keyword evidence="1" id="KW-1185">Reference proteome</keyword>
<name>A0ABM4TZQ6_DROSZ</name>
<dbReference type="Proteomes" id="UP001652628">
    <property type="component" value="Unplaced"/>
</dbReference>
<evidence type="ECO:0000313" key="2">
    <source>
        <dbReference type="RefSeq" id="XP_070855475.1"/>
    </source>
</evidence>
<reference evidence="2" key="1">
    <citation type="submission" date="2025-08" db="UniProtKB">
        <authorList>
            <consortium name="RefSeq"/>
        </authorList>
    </citation>
    <scope>IDENTIFICATION</scope>
</reference>
<sequence length="171" mass="19516">MIDGFGIQHMRTPVYSPQSNAAERVAIRNTVHSATGEAPFFTVFGHHMFLNGSSYKLARRLRSLVDHEMAGMQTKDKLRVIHVKVQKQLEGAYQTSRQRYDKLARTLLAKPGQEVFRRNFVLSDFSKSFNAKFARKFLKARVIKSVGSNAYLLEDLQGRSLGVYHAKDIRL</sequence>
<dbReference type="RefSeq" id="XP_070855475.1">
    <property type="nucleotide sequence ID" value="XM_070999374.1"/>
</dbReference>